<gene>
    <name evidence="2" type="ORF">TBIB3V08_LOCUS381</name>
</gene>
<accession>A0A7R9HVQ4</accession>
<organism evidence="2">
    <name type="scientific">Timema bartmani</name>
    <dbReference type="NCBI Taxonomy" id="61472"/>
    <lineage>
        <taxon>Eukaryota</taxon>
        <taxon>Metazoa</taxon>
        <taxon>Ecdysozoa</taxon>
        <taxon>Arthropoda</taxon>
        <taxon>Hexapoda</taxon>
        <taxon>Insecta</taxon>
        <taxon>Pterygota</taxon>
        <taxon>Neoptera</taxon>
        <taxon>Polyneoptera</taxon>
        <taxon>Phasmatodea</taxon>
        <taxon>Timematodea</taxon>
        <taxon>Timematoidea</taxon>
        <taxon>Timematidae</taxon>
        <taxon>Timema</taxon>
    </lineage>
</organism>
<dbReference type="EMBL" id="OD564317">
    <property type="protein sequence ID" value="CAD7437778.1"/>
    <property type="molecule type" value="Genomic_DNA"/>
</dbReference>
<dbReference type="GO" id="GO:0005789">
    <property type="term" value="C:endoplasmic reticulum membrane"/>
    <property type="evidence" value="ECO:0007669"/>
    <property type="project" value="TreeGrafter"/>
</dbReference>
<dbReference type="GO" id="GO:0006888">
    <property type="term" value="P:endoplasmic reticulum to Golgi vesicle-mediated transport"/>
    <property type="evidence" value="ECO:0007669"/>
    <property type="project" value="TreeGrafter"/>
</dbReference>
<evidence type="ECO:0000313" key="2">
    <source>
        <dbReference type="EMBL" id="CAD7437778.1"/>
    </source>
</evidence>
<dbReference type="GO" id="GO:0005794">
    <property type="term" value="C:Golgi apparatus"/>
    <property type="evidence" value="ECO:0007669"/>
    <property type="project" value="TreeGrafter"/>
</dbReference>
<dbReference type="GO" id="GO:0005886">
    <property type="term" value="C:plasma membrane"/>
    <property type="evidence" value="ECO:0007669"/>
    <property type="project" value="TreeGrafter"/>
</dbReference>
<dbReference type="PANTHER" id="PTHR34009:SF2">
    <property type="entry name" value="PROTEIN STAR"/>
    <property type="match status" value="1"/>
</dbReference>
<protein>
    <recommendedName>
        <fullName evidence="3">Methyltransferase FkbM domain-containing protein</fullName>
    </recommendedName>
</protein>
<evidence type="ECO:0000256" key="1">
    <source>
        <dbReference type="SAM" id="MobiDB-lite"/>
    </source>
</evidence>
<proteinExistence type="predicted"/>
<dbReference type="PANTHER" id="PTHR34009">
    <property type="entry name" value="PROTEIN STAR"/>
    <property type="match status" value="1"/>
</dbReference>
<sequence length="218" mass="25103">MDISWSQCIKDGTFLESGAYRNDRPSDTEWLEQELGWHGLLIQPDPMDYLTLRKHHRRNSKTLHGCLSPTPYPKEVTFRQGAKGISLKPNTNETKHGQELLTRVKCFPLYSLLLATNLSKLDYLSLDADGAELQDEEENMNGKPPSDGRNSSPDLPITRKLDQVLRTVPMLRVDINVINVRCHNRQEKPLIDFMLAHNYRLQVVLDHAYIFVHKMVKV</sequence>
<dbReference type="GO" id="GO:0016197">
    <property type="term" value="P:endosomal transport"/>
    <property type="evidence" value="ECO:0007669"/>
    <property type="project" value="TreeGrafter"/>
</dbReference>
<name>A0A7R9HVQ4_9NEOP</name>
<dbReference type="GO" id="GO:0031902">
    <property type="term" value="C:late endosome membrane"/>
    <property type="evidence" value="ECO:0007669"/>
    <property type="project" value="TreeGrafter"/>
</dbReference>
<evidence type="ECO:0008006" key="3">
    <source>
        <dbReference type="Google" id="ProtNLM"/>
    </source>
</evidence>
<feature type="region of interest" description="Disordered" evidence="1">
    <location>
        <begin position="133"/>
        <end position="156"/>
    </location>
</feature>
<dbReference type="InterPro" id="IPR053202">
    <property type="entry name" value="EGF_Rcpt_Signaling_Reg"/>
</dbReference>
<dbReference type="AlphaFoldDB" id="A0A7R9HVQ4"/>
<reference evidence="2" key="1">
    <citation type="submission" date="2020-11" db="EMBL/GenBank/DDBJ databases">
        <authorList>
            <person name="Tran Van P."/>
        </authorList>
    </citation>
    <scope>NUCLEOTIDE SEQUENCE</scope>
</reference>